<evidence type="ECO:0000256" key="1">
    <source>
        <dbReference type="SAM" id="Phobius"/>
    </source>
</evidence>
<keyword evidence="1" id="KW-0472">Membrane</keyword>
<keyword evidence="3" id="KW-1185">Reference proteome</keyword>
<evidence type="ECO:0000313" key="2">
    <source>
        <dbReference type="EMBL" id="KIJ32403.1"/>
    </source>
</evidence>
<dbReference type="HOGENOM" id="CLU_1397138_0_0_1"/>
<name>A0A0C9TQM2_SPHS4</name>
<feature type="transmembrane region" description="Helical" evidence="1">
    <location>
        <begin position="66"/>
        <end position="90"/>
    </location>
</feature>
<dbReference type="EMBL" id="KN837227">
    <property type="protein sequence ID" value="KIJ32403.1"/>
    <property type="molecule type" value="Genomic_DNA"/>
</dbReference>
<dbReference type="AlphaFoldDB" id="A0A0C9TQM2"/>
<reference evidence="2 3" key="1">
    <citation type="submission" date="2014-06" db="EMBL/GenBank/DDBJ databases">
        <title>Evolutionary Origins and Diversification of the Mycorrhizal Mutualists.</title>
        <authorList>
            <consortium name="DOE Joint Genome Institute"/>
            <consortium name="Mycorrhizal Genomics Consortium"/>
            <person name="Kohler A."/>
            <person name="Kuo A."/>
            <person name="Nagy L.G."/>
            <person name="Floudas D."/>
            <person name="Copeland A."/>
            <person name="Barry K.W."/>
            <person name="Cichocki N."/>
            <person name="Veneault-Fourrey C."/>
            <person name="LaButti K."/>
            <person name="Lindquist E.A."/>
            <person name="Lipzen A."/>
            <person name="Lundell T."/>
            <person name="Morin E."/>
            <person name="Murat C."/>
            <person name="Riley R."/>
            <person name="Ohm R."/>
            <person name="Sun H."/>
            <person name="Tunlid A."/>
            <person name="Henrissat B."/>
            <person name="Grigoriev I.V."/>
            <person name="Hibbett D.S."/>
            <person name="Martin F."/>
        </authorList>
    </citation>
    <scope>NUCLEOTIDE SEQUENCE [LARGE SCALE GENOMIC DNA]</scope>
    <source>
        <strain evidence="2 3">SS14</strain>
    </source>
</reference>
<dbReference type="OrthoDB" id="3232296at2759"/>
<keyword evidence="1" id="KW-0812">Transmembrane</keyword>
<sequence length="195" mass="21424">MPSHGGGPKLGKGIGWSFSAYKPSVEELHGKFDYHSFHGPWRTGAQVSTTLLASTIKSIPQRKNLYLVNFLITTYLATFPPSLLLITGNISELQPPKLLCISQVVLMDGIVPMFQTALLILAINTWLVVRSSLKGSISPLVRHPWLKLLLLFTPYATLLAWSLSALGMTLLNHLDPTLNDLLACSNRESPSGKMM</sequence>
<dbReference type="Proteomes" id="UP000054279">
    <property type="component" value="Unassembled WGS sequence"/>
</dbReference>
<accession>A0A0C9TQM2</accession>
<protein>
    <submittedName>
        <fullName evidence="2">Uncharacterized protein</fullName>
    </submittedName>
</protein>
<keyword evidence="1" id="KW-1133">Transmembrane helix</keyword>
<gene>
    <name evidence="2" type="ORF">M422DRAFT_265730</name>
</gene>
<organism evidence="2 3">
    <name type="scientific">Sphaerobolus stellatus (strain SS14)</name>
    <dbReference type="NCBI Taxonomy" id="990650"/>
    <lineage>
        <taxon>Eukaryota</taxon>
        <taxon>Fungi</taxon>
        <taxon>Dikarya</taxon>
        <taxon>Basidiomycota</taxon>
        <taxon>Agaricomycotina</taxon>
        <taxon>Agaricomycetes</taxon>
        <taxon>Phallomycetidae</taxon>
        <taxon>Geastrales</taxon>
        <taxon>Sphaerobolaceae</taxon>
        <taxon>Sphaerobolus</taxon>
    </lineage>
</organism>
<feature type="transmembrane region" description="Helical" evidence="1">
    <location>
        <begin position="110"/>
        <end position="129"/>
    </location>
</feature>
<proteinExistence type="predicted"/>
<feature type="transmembrane region" description="Helical" evidence="1">
    <location>
        <begin position="149"/>
        <end position="171"/>
    </location>
</feature>
<evidence type="ECO:0000313" key="3">
    <source>
        <dbReference type="Proteomes" id="UP000054279"/>
    </source>
</evidence>